<evidence type="ECO:0000256" key="2">
    <source>
        <dbReference type="ARBA" id="ARBA00022692"/>
    </source>
</evidence>
<dbReference type="GO" id="GO:0016020">
    <property type="term" value="C:membrane"/>
    <property type="evidence" value="ECO:0007669"/>
    <property type="project" value="UniProtKB-SubCell"/>
</dbReference>
<keyword evidence="7 10" id="KW-0472">Membrane</keyword>
<dbReference type="Gene3D" id="3.30.40.10">
    <property type="entry name" value="Zinc/RING finger domain, C3HC4 (zinc finger)"/>
    <property type="match status" value="2"/>
</dbReference>
<keyword evidence="5" id="KW-0862">Zinc</keyword>
<protein>
    <recommendedName>
        <fullName evidence="11">RING-type domain-containing protein</fullName>
    </recommendedName>
</protein>
<evidence type="ECO:0000259" key="11">
    <source>
        <dbReference type="PROSITE" id="PS50089"/>
    </source>
</evidence>
<dbReference type="PANTHER" id="PTHR46539:SF9">
    <property type="entry name" value="RING-H2 FINGER PROTEIN ATL56"/>
    <property type="match status" value="1"/>
</dbReference>
<evidence type="ECO:0000256" key="10">
    <source>
        <dbReference type="SAM" id="Phobius"/>
    </source>
</evidence>
<evidence type="ECO:0000256" key="7">
    <source>
        <dbReference type="ARBA" id="ARBA00023136"/>
    </source>
</evidence>
<dbReference type="InterPro" id="IPR013083">
    <property type="entry name" value="Znf_RING/FYVE/PHD"/>
</dbReference>
<proteinExistence type="predicted"/>
<dbReference type="PANTHER" id="PTHR46539">
    <property type="entry name" value="E3 UBIQUITIN-PROTEIN LIGASE ATL42"/>
    <property type="match status" value="1"/>
</dbReference>
<evidence type="ECO:0000256" key="9">
    <source>
        <dbReference type="SAM" id="MobiDB-lite"/>
    </source>
</evidence>
<comment type="subcellular location">
    <subcellularLocation>
        <location evidence="1">Membrane</location>
    </subcellularLocation>
</comment>
<reference evidence="12" key="1">
    <citation type="journal article" date="2018" name="DNA Res.">
        <title>Multiple hybrid de novo genome assembly of finger millet, an orphan allotetraploid crop.</title>
        <authorList>
            <person name="Hatakeyama M."/>
            <person name="Aluri S."/>
            <person name="Balachadran M.T."/>
            <person name="Sivarajan S.R."/>
            <person name="Patrignani A."/>
            <person name="Gruter S."/>
            <person name="Poveda L."/>
            <person name="Shimizu-Inatsugi R."/>
            <person name="Baeten J."/>
            <person name="Francoijs K.J."/>
            <person name="Nataraja K.N."/>
            <person name="Reddy Y.A.N."/>
            <person name="Phadnis S."/>
            <person name="Ravikumar R.L."/>
            <person name="Schlapbach R."/>
            <person name="Sreeman S.M."/>
            <person name="Shimizu K.K."/>
        </authorList>
    </citation>
    <scope>NUCLEOTIDE SEQUENCE</scope>
</reference>
<dbReference type="AlphaFoldDB" id="A0AAV5FUW8"/>
<dbReference type="Pfam" id="PF13639">
    <property type="entry name" value="zf-RING_2"/>
    <property type="match status" value="2"/>
</dbReference>
<feature type="region of interest" description="Disordered" evidence="9">
    <location>
        <begin position="135"/>
        <end position="163"/>
    </location>
</feature>
<reference evidence="12" key="2">
    <citation type="submission" date="2021-12" db="EMBL/GenBank/DDBJ databases">
        <title>Resequencing data analysis of finger millet.</title>
        <authorList>
            <person name="Hatakeyama M."/>
            <person name="Aluri S."/>
            <person name="Balachadran M.T."/>
            <person name="Sivarajan S.R."/>
            <person name="Poveda L."/>
            <person name="Shimizu-Inatsugi R."/>
            <person name="Schlapbach R."/>
            <person name="Sreeman S.M."/>
            <person name="Shimizu K.K."/>
        </authorList>
    </citation>
    <scope>NUCLEOTIDE SEQUENCE</scope>
</reference>
<keyword evidence="6 10" id="KW-1133">Transmembrane helix</keyword>
<feature type="domain" description="RING-type" evidence="11">
    <location>
        <begin position="84"/>
        <end position="126"/>
    </location>
</feature>
<dbReference type="Proteomes" id="UP001054889">
    <property type="component" value="Unassembled WGS sequence"/>
</dbReference>
<evidence type="ECO:0000256" key="5">
    <source>
        <dbReference type="ARBA" id="ARBA00022833"/>
    </source>
</evidence>
<evidence type="ECO:0000313" key="13">
    <source>
        <dbReference type="Proteomes" id="UP001054889"/>
    </source>
</evidence>
<evidence type="ECO:0000256" key="6">
    <source>
        <dbReference type="ARBA" id="ARBA00022989"/>
    </source>
</evidence>
<dbReference type="CDD" id="cd16461">
    <property type="entry name" value="RING-H2_EL5-like"/>
    <property type="match status" value="2"/>
</dbReference>
<evidence type="ECO:0000256" key="4">
    <source>
        <dbReference type="ARBA" id="ARBA00022771"/>
    </source>
</evidence>
<keyword evidence="2 10" id="KW-0812">Transmembrane</keyword>
<feature type="transmembrane region" description="Helical" evidence="10">
    <location>
        <begin position="20"/>
        <end position="46"/>
    </location>
</feature>
<keyword evidence="13" id="KW-1185">Reference proteome</keyword>
<name>A0AAV5FUW8_ELECO</name>
<gene>
    <name evidence="12" type="primary">gb27613</name>
    <name evidence="12" type="ORF">PR202_gb27613</name>
</gene>
<dbReference type="EMBL" id="BQKI01000097">
    <property type="protein sequence ID" value="GJN38558.1"/>
    <property type="molecule type" value="Genomic_DNA"/>
</dbReference>
<dbReference type="InterPro" id="IPR001841">
    <property type="entry name" value="Znf_RING"/>
</dbReference>
<evidence type="ECO:0000256" key="3">
    <source>
        <dbReference type="ARBA" id="ARBA00022723"/>
    </source>
</evidence>
<organism evidence="12 13">
    <name type="scientific">Eleusine coracana subsp. coracana</name>
    <dbReference type="NCBI Taxonomy" id="191504"/>
    <lineage>
        <taxon>Eukaryota</taxon>
        <taxon>Viridiplantae</taxon>
        <taxon>Streptophyta</taxon>
        <taxon>Embryophyta</taxon>
        <taxon>Tracheophyta</taxon>
        <taxon>Spermatophyta</taxon>
        <taxon>Magnoliopsida</taxon>
        <taxon>Liliopsida</taxon>
        <taxon>Poales</taxon>
        <taxon>Poaceae</taxon>
        <taxon>PACMAD clade</taxon>
        <taxon>Chloridoideae</taxon>
        <taxon>Cynodonteae</taxon>
        <taxon>Eleusininae</taxon>
        <taxon>Eleusine</taxon>
    </lineage>
</organism>
<feature type="domain" description="RING-type" evidence="11">
    <location>
        <begin position="190"/>
        <end position="232"/>
    </location>
</feature>
<dbReference type="SUPFAM" id="SSF57850">
    <property type="entry name" value="RING/U-box"/>
    <property type="match status" value="2"/>
</dbReference>
<keyword evidence="4 8" id="KW-0863">Zinc-finger</keyword>
<accession>A0AAV5FUW8</accession>
<evidence type="ECO:0000256" key="8">
    <source>
        <dbReference type="PROSITE-ProRule" id="PRU00175"/>
    </source>
</evidence>
<comment type="caution">
    <text evidence="12">The sequence shown here is derived from an EMBL/GenBank/DDBJ whole genome shotgun (WGS) entry which is preliminary data.</text>
</comment>
<dbReference type="SMART" id="SM00184">
    <property type="entry name" value="RING"/>
    <property type="match status" value="2"/>
</dbReference>
<evidence type="ECO:0000256" key="1">
    <source>
        <dbReference type="ARBA" id="ARBA00004370"/>
    </source>
</evidence>
<sequence length="256" mass="27754">MSSQFGPGSLSESEQRATTAGTVIFSYICIGLTGTTLFCVIFFYLYHYYVRSRAPVTAAGNHHAAVDHTKLPEFAYSGSDGAQCSVCIGTLQVGEMVRQLPTCKHLYHVECIDMWLASHRTCPLCRSNVQPPIDGKTTAGTMESSSELSQSPPAPAQRATKRSVDISKLPEAFSYTESATRSGGVDGELCSVCLGTVRPGEKVRRLPLCKHLYHVECIDMWLASHTTCPLCRADVEPPGDDGQATPAEHQEQALPV</sequence>
<dbReference type="PROSITE" id="PS50089">
    <property type="entry name" value="ZF_RING_2"/>
    <property type="match status" value="2"/>
</dbReference>
<evidence type="ECO:0000313" key="12">
    <source>
        <dbReference type="EMBL" id="GJN38558.1"/>
    </source>
</evidence>
<dbReference type="GO" id="GO:0008270">
    <property type="term" value="F:zinc ion binding"/>
    <property type="evidence" value="ECO:0007669"/>
    <property type="project" value="UniProtKB-KW"/>
</dbReference>
<keyword evidence="3" id="KW-0479">Metal-binding</keyword>
<feature type="compositionally biased region" description="Polar residues" evidence="9">
    <location>
        <begin position="138"/>
        <end position="151"/>
    </location>
</feature>